<evidence type="ECO:0000256" key="1">
    <source>
        <dbReference type="ARBA" id="ARBA00004229"/>
    </source>
</evidence>
<dbReference type="OrthoDB" id="197068at2759"/>
<evidence type="ECO:0008006" key="5">
    <source>
        <dbReference type="Google" id="ProtNLM"/>
    </source>
</evidence>
<dbReference type="AlphaFoldDB" id="A0A9Q0HZM0"/>
<comment type="caution">
    <text evidence="3">The sequence shown here is derived from an EMBL/GenBank/DDBJ whole genome shotgun (WGS) entry which is preliminary data.</text>
</comment>
<dbReference type="GO" id="GO:0009507">
    <property type="term" value="C:chloroplast"/>
    <property type="evidence" value="ECO:0007669"/>
    <property type="project" value="UniProtKB-SubCell"/>
</dbReference>
<proteinExistence type="inferred from homology"/>
<dbReference type="PANTHER" id="PTHR21087">
    <property type="entry name" value="SHIKIMATE KINASE"/>
    <property type="match status" value="1"/>
</dbReference>
<dbReference type="PRINTS" id="PR01100">
    <property type="entry name" value="SHIKIMTKNASE"/>
</dbReference>
<gene>
    <name evidence="3" type="ORF">LUZ63_004100</name>
</gene>
<accession>A0A9Q0HZM0</accession>
<dbReference type="Gene3D" id="3.40.50.300">
    <property type="entry name" value="P-loop containing nucleotide triphosphate hydrolases"/>
    <property type="match status" value="1"/>
</dbReference>
<evidence type="ECO:0000256" key="2">
    <source>
        <dbReference type="ARBA" id="ARBA00006997"/>
    </source>
</evidence>
<keyword evidence="4" id="KW-1185">Reference proteome</keyword>
<protein>
    <recommendedName>
        <fullName evidence="5">Shikimate kinase</fullName>
    </recommendedName>
</protein>
<name>A0A9Q0HZM0_9POAL</name>
<dbReference type="InterPro" id="IPR031322">
    <property type="entry name" value="Shikimate/glucono_kinase"/>
</dbReference>
<dbReference type="FunFam" id="3.40.50.300:FF:001033">
    <property type="entry name" value="Shikimate kinase 2, chloroplastic"/>
    <property type="match status" value="1"/>
</dbReference>
<dbReference type="PANTHER" id="PTHR21087:SF4">
    <property type="entry name" value="INACTIVE SHIKIMATE KINASE LIKE 1, CHLOROPLASTIC-RELATED"/>
    <property type="match status" value="1"/>
</dbReference>
<comment type="similarity">
    <text evidence="2">Belongs to the shikimate kinase family.</text>
</comment>
<dbReference type="Proteomes" id="UP001151287">
    <property type="component" value="Unassembled WGS sequence"/>
</dbReference>
<comment type="subcellular location">
    <subcellularLocation>
        <location evidence="1">Plastid</location>
        <location evidence="1">Chloroplast</location>
    </subcellularLocation>
</comment>
<dbReference type="EMBL" id="JAMQYH010000001">
    <property type="protein sequence ID" value="KAJ1704321.1"/>
    <property type="molecule type" value="Genomic_DNA"/>
</dbReference>
<evidence type="ECO:0000313" key="3">
    <source>
        <dbReference type="EMBL" id="KAJ1704321.1"/>
    </source>
</evidence>
<dbReference type="SUPFAM" id="SSF52540">
    <property type="entry name" value="P-loop containing nucleoside triphosphate hydrolases"/>
    <property type="match status" value="1"/>
</dbReference>
<dbReference type="Pfam" id="PF01202">
    <property type="entry name" value="SKI"/>
    <property type="match status" value="1"/>
</dbReference>
<evidence type="ECO:0000313" key="4">
    <source>
        <dbReference type="Proteomes" id="UP001151287"/>
    </source>
</evidence>
<dbReference type="InterPro" id="IPR027417">
    <property type="entry name" value="P-loop_NTPase"/>
</dbReference>
<sequence length="285" mass="31063">MEMRAVTLPSPCHCASSYLSPLPSLSSPQFPSHHATSLSKPLSSSSSHWRATPITSRRSSLLTCLSDMNTQAEIESNFDIKKKAADVVDELKGTSIFLVGMKSAMKTHIGKVLADELRYYFFDSDSLVEDAFGGEASAKLAFQSDPQGFRESETEVLKQLSAMGRLVVCAGDSAVQSSTNLALLRDGISVWIDLPLDVLAKEAPQTITNPDSFPEVLAALSTRYNDLREGYGIADATISLQRVATQRGYDDLDSVTTKDMATETLKQVEKLVKVRKMMEAAAKPF</sequence>
<dbReference type="GO" id="GO:0005829">
    <property type="term" value="C:cytosol"/>
    <property type="evidence" value="ECO:0007669"/>
    <property type="project" value="TreeGrafter"/>
</dbReference>
<reference evidence="3" key="1">
    <citation type="journal article" date="2022" name="Cell">
        <title>Repeat-based holocentromeres influence genome architecture and karyotype evolution.</title>
        <authorList>
            <person name="Hofstatter P.G."/>
            <person name="Thangavel G."/>
            <person name="Lux T."/>
            <person name="Neumann P."/>
            <person name="Vondrak T."/>
            <person name="Novak P."/>
            <person name="Zhang M."/>
            <person name="Costa L."/>
            <person name="Castellani M."/>
            <person name="Scott A."/>
            <person name="Toegelov H."/>
            <person name="Fuchs J."/>
            <person name="Mata-Sucre Y."/>
            <person name="Dias Y."/>
            <person name="Vanzela A.L.L."/>
            <person name="Huettel B."/>
            <person name="Almeida C.C.S."/>
            <person name="Simkova H."/>
            <person name="Souza G."/>
            <person name="Pedrosa-Harand A."/>
            <person name="Macas J."/>
            <person name="Mayer K.F.X."/>
            <person name="Houben A."/>
            <person name="Marques A."/>
        </authorList>
    </citation>
    <scope>NUCLEOTIDE SEQUENCE</scope>
    <source>
        <strain evidence="3">RhyBre1mFocal</strain>
    </source>
</reference>
<organism evidence="3 4">
    <name type="scientific">Rhynchospora breviuscula</name>
    <dbReference type="NCBI Taxonomy" id="2022672"/>
    <lineage>
        <taxon>Eukaryota</taxon>
        <taxon>Viridiplantae</taxon>
        <taxon>Streptophyta</taxon>
        <taxon>Embryophyta</taxon>
        <taxon>Tracheophyta</taxon>
        <taxon>Spermatophyta</taxon>
        <taxon>Magnoliopsida</taxon>
        <taxon>Liliopsida</taxon>
        <taxon>Poales</taxon>
        <taxon>Cyperaceae</taxon>
        <taxon>Cyperoideae</taxon>
        <taxon>Rhynchosporeae</taxon>
        <taxon>Rhynchospora</taxon>
    </lineage>
</organism>